<evidence type="ECO:0000256" key="3">
    <source>
        <dbReference type="ARBA" id="ARBA00023136"/>
    </source>
</evidence>
<keyword evidence="6" id="KW-1185">Reference proteome</keyword>
<dbReference type="GO" id="GO:0016020">
    <property type="term" value="C:membrane"/>
    <property type="evidence" value="ECO:0007669"/>
    <property type="project" value="InterPro"/>
</dbReference>
<dbReference type="AlphaFoldDB" id="A0A8J2JLB8"/>
<name>A0A8J2JLB8_9HEXA</name>
<gene>
    <name evidence="5" type="ORF">AFUS01_LOCUS11345</name>
</gene>
<feature type="non-terminal residue" evidence="5">
    <location>
        <position position="47"/>
    </location>
</feature>
<accession>A0A8J2JLB8</accession>
<keyword evidence="2" id="KW-1133">Transmembrane helix</keyword>
<organism evidence="5 6">
    <name type="scientific">Allacma fusca</name>
    <dbReference type="NCBI Taxonomy" id="39272"/>
    <lineage>
        <taxon>Eukaryota</taxon>
        <taxon>Metazoa</taxon>
        <taxon>Ecdysozoa</taxon>
        <taxon>Arthropoda</taxon>
        <taxon>Hexapoda</taxon>
        <taxon>Collembola</taxon>
        <taxon>Symphypleona</taxon>
        <taxon>Sminthuridae</taxon>
        <taxon>Allacma</taxon>
    </lineage>
</organism>
<dbReference type="GO" id="GO:0140359">
    <property type="term" value="F:ABC-type transporter activity"/>
    <property type="evidence" value="ECO:0007669"/>
    <property type="project" value="InterPro"/>
</dbReference>
<evidence type="ECO:0000313" key="5">
    <source>
        <dbReference type="EMBL" id="CAG7722186.1"/>
    </source>
</evidence>
<evidence type="ECO:0000259" key="4">
    <source>
        <dbReference type="Pfam" id="PF06472"/>
    </source>
</evidence>
<feature type="domain" description="ABC transmembrane type-1" evidence="4">
    <location>
        <begin position="1"/>
        <end position="47"/>
    </location>
</feature>
<comment type="caution">
    <text evidence="5">The sequence shown here is derived from an EMBL/GenBank/DDBJ whole genome shotgun (WGS) entry which is preliminary data.</text>
</comment>
<dbReference type="EMBL" id="CAJVCH010086970">
    <property type="protein sequence ID" value="CAG7722186.1"/>
    <property type="molecule type" value="Genomic_DNA"/>
</dbReference>
<protein>
    <recommendedName>
        <fullName evidence="4">ABC transmembrane type-1 domain-containing protein</fullName>
    </recommendedName>
</protein>
<keyword evidence="1" id="KW-0812">Transmembrane</keyword>
<dbReference type="Pfam" id="PF06472">
    <property type="entry name" value="ABC_membrane_2"/>
    <property type="match status" value="1"/>
</dbReference>
<keyword evidence="3" id="KW-0472">Membrane</keyword>
<dbReference type="OrthoDB" id="422637at2759"/>
<evidence type="ECO:0000313" key="6">
    <source>
        <dbReference type="Proteomes" id="UP000708208"/>
    </source>
</evidence>
<proteinExistence type="predicted"/>
<reference evidence="5" key="1">
    <citation type="submission" date="2021-06" db="EMBL/GenBank/DDBJ databases">
        <authorList>
            <person name="Hodson N. C."/>
            <person name="Mongue J. A."/>
            <person name="Jaron S. K."/>
        </authorList>
    </citation>
    <scope>NUCLEOTIDE SEQUENCE</scope>
</reference>
<feature type="non-terminal residue" evidence="5">
    <location>
        <position position="1"/>
    </location>
</feature>
<dbReference type="Proteomes" id="UP000708208">
    <property type="component" value="Unassembled WGS sequence"/>
</dbReference>
<evidence type="ECO:0000256" key="1">
    <source>
        <dbReference type="ARBA" id="ARBA00022692"/>
    </source>
</evidence>
<dbReference type="GO" id="GO:0005524">
    <property type="term" value="F:ATP binding"/>
    <property type="evidence" value="ECO:0007669"/>
    <property type="project" value="InterPro"/>
</dbReference>
<dbReference type="InterPro" id="IPR011527">
    <property type="entry name" value="ABC1_TM_dom"/>
</dbReference>
<evidence type="ECO:0000256" key="2">
    <source>
        <dbReference type="ARBA" id="ARBA00022989"/>
    </source>
</evidence>
<sequence>HTAVLSAKTFLSIYVASLEGTIIKEIVSRNVSTFFALLLKWFMIAVP</sequence>